<accession>A0A2T5JGN3</accession>
<dbReference type="GO" id="GO:0005975">
    <property type="term" value="P:carbohydrate metabolic process"/>
    <property type="evidence" value="ECO:0007669"/>
    <property type="project" value="InterPro"/>
</dbReference>
<sequence length="412" mass="46403">MKKIFSLLLMACSVTVFAQSPATNTEEMVRRLADHVVAGTTFKFVNTTTKETVATTKGLASSPDVKADSRYNKWMYPNGVLATGMMRAAQVLGDKKYSDYSRHNYAFIFDNLPYFETLYKAKTPKVEYGAVYSMGNLDACGAMSAGLMDVYAFDNRADYRAYLDRAANYILTKQLRLADGTLCRPQPRTNTLWADDLYMSVPFLARMGKLTGDKKYFDDAIKQVENFNHYLYDAPSGLFWHNYYTDVDMNGVGHWGRANGWLAVAQTELLANLPANHPKRAELIKLLLRQIVGFARYQDQTGLWHQLLDKPDSYLESSVTAMYTYAVARAVNEGWIPAKYISIAREGWKGLAAKLTADGELQDVCIGTNMDEAIAFYYTRPKELNDTHGLGPFLLAGSEMLRFEKSDKNAKK</sequence>
<organism evidence="3 4">
    <name type="scientific">Mucilaginibacter yixingensis</name>
    <dbReference type="NCBI Taxonomy" id="1295612"/>
    <lineage>
        <taxon>Bacteria</taxon>
        <taxon>Pseudomonadati</taxon>
        <taxon>Bacteroidota</taxon>
        <taxon>Sphingobacteriia</taxon>
        <taxon>Sphingobacteriales</taxon>
        <taxon>Sphingobacteriaceae</taxon>
        <taxon>Mucilaginibacter</taxon>
    </lineage>
</organism>
<dbReference type="PANTHER" id="PTHR33886:SF8">
    <property type="entry name" value="UNSATURATED RHAMNOGALACTURONAN HYDROLASE (EUROFUNG)"/>
    <property type="match status" value="1"/>
</dbReference>
<evidence type="ECO:0000313" key="4">
    <source>
        <dbReference type="Proteomes" id="UP000244168"/>
    </source>
</evidence>
<feature type="signal peptide" evidence="2">
    <location>
        <begin position="1"/>
        <end position="18"/>
    </location>
</feature>
<name>A0A2T5JGN3_9SPHI</name>
<dbReference type="InterPro" id="IPR010905">
    <property type="entry name" value="Glyco_hydro_88"/>
</dbReference>
<reference evidence="3 4" key="1">
    <citation type="submission" date="2018-04" db="EMBL/GenBank/DDBJ databases">
        <title>Genomic Encyclopedia of Archaeal and Bacterial Type Strains, Phase II (KMG-II): from individual species to whole genera.</title>
        <authorList>
            <person name="Goeker M."/>
        </authorList>
    </citation>
    <scope>NUCLEOTIDE SEQUENCE [LARGE SCALE GENOMIC DNA]</scope>
    <source>
        <strain evidence="3 4">DSM 26809</strain>
    </source>
</reference>
<dbReference type="AlphaFoldDB" id="A0A2T5JGN3"/>
<dbReference type="Pfam" id="PF07470">
    <property type="entry name" value="Glyco_hydro_88"/>
    <property type="match status" value="1"/>
</dbReference>
<protein>
    <submittedName>
        <fullName evidence="3">Rhamnogalacturonyl hydrolase YesR</fullName>
    </submittedName>
</protein>
<dbReference type="InterPro" id="IPR052043">
    <property type="entry name" value="PolySaccharide_Degr_Enz"/>
</dbReference>
<dbReference type="PANTHER" id="PTHR33886">
    <property type="entry name" value="UNSATURATED RHAMNOGALACTURONAN HYDROLASE (EUROFUNG)"/>
    <property type="match status" value="1"/>
</dbReference>
<dbReference type="SUPFAM" id="SSF48208">
    <property type="entry name" value="Six-hairpin glycosidases"/>
    <property type="match status" value="1"/>
</dbReference>
<gene>
    <name evidence="3" type="ORF">C8P68_101803</name>
</gene>
<keyword evidence="2" id="KW-0732">Signal</keyword>
<keyword evidence="1 3" id="KW-0378">Hydrolase</keyword>
<evidence type="ECO:0000313" key="3">
    <source>
        <dbReference type="EMBL" id="PTR01569.1"/>
    </source>
</evidence>
<evidence type="ECO:0000256" key="2">
    <source>
        <dbReference type="SAM" id="SignalP"/>
    </source>
</evidence>
<proteinExistence type="predicted"/>
<dbReference type="OrthoDB" id="9807186at2"/>
<dbReference type="RefSeq" id="WP_107826945.1">
    <property type="nucleotide sequence ID" value="NZ_CP160205.1"/>
</dbReference>
<dbReference type="InterPro" id="IPR008928">
    <property type="entry name" value="6-hairpin_glycosidase_sf"/>
</dbReference>
<dbReference type="GO" id="GO:0016787">
    <property type="term" value="F:hydrolase activity"/>
    <property type="evidence" value="ECO:0007669"/>
    <property type="project" value="UniProtKB-KW"/>
</dbReference>
<keyword evidence="4" id="KW-1185">Reference proteome</keyword>
<dbReference type="Gene3D" id="1.50.10.10">
    <property type="match status" value="1"/>
</dbReference>
<dbReference type="EMBL" id="QAOQ01000001">
    <property type="protein sequence ID" value="PTR01569.1"/>
    <property type="molecule type" value="Genomic_DNA"/>
</dbReference>
<dbReference type="Proteomes" id="UP000244168">
    <property type="component" value="Unassembled WGS sequence"/>
</dbReference>
<dbReference type="InterPro" id="IPR012341">
    <property type="entry name" value="6hp_glycosidase-like_sf"/>
</dbReference>
<feature type="chain" id="PRO_5015512039" evidence="2">
    <location>
        <begin position="19"/>
        <end position="412"/>
    </location>
</feature>
<evidence type="ECO:0000256" key="1">
    <source>
        <dbReference type="ARBA" id="ARBA00022801"/>
    </source>
</evidence>
<comment type="caution">
    <text evidence="3">The sequence shown here is derived from an EMBL/GenBank/DDBJ whole genome shotgun (WGS) entry which is preliminary data.</text>
</comment>